<dbReference type="GO" id="GO:0000160">
    <property type="term" value="P:phosphorelay signal transduction system"/>
    <property type="evidence" value="ECO:0007669"/>
    <property type="project" value="InterPro"/>
</dbReference>
<dbReference type="AlphaFoldDB" id="A0A9X7UDX4"/>
<dbReference type="SUPFAM" id="SSF52172">
    <property type="entry name" value="CheY-like"/>
    <property type="match status" value="1"/>
</dbReference>
<organism evidence="4 5">
    <name type="scientific">Sphingobium yanoikuyae</name>
    <name type="common">Sphingomonas yanoikuyae</name>
    <dbReference type="NCBI Taxonomy" id="13690"/>
    <lineage>
        <taxon>Bacteria</taxon>
        <taxon>Pseudomonadati</taxon>
        <taxon>Pseudomonadota</taxon>
        <taxon>Alphaproteobacteria</taxon>
        <taxon>Sphingomonadales</taxon>
        <taxon>Sphingomonadaceae</taxon>
        <taxon>Sphingobium</taxon>
    </lineage>
</organism>
<gene>
    <name evidence="4" type="ORF">H3V42_12770</name>
</gene>
<dbReference type="EMBL" id="CP060122">
    <property type="protein sequence ID" value="QNG48347.1"/>
    <property type="molecule type" value="Genomic_DNA"/>
</dbReference>
<feature type="modified residue" description="4-aspartylphosphate" evidence="1">
    <location>
        <position position="54"/>
    </location>
</feature>
<keyword evidence="1" id="KW-0597">Phosphoprotein</keyword>
<sequence length="139" mass="14821">MTTVLLVDADILVRASLAAYLRECGLHVLEAANDEEARALLSEHSATIDILFADAGSDAIGFALASLVRQEHPGIGVILAGNIETATRKAGDLCDDQPSTSKPYDHRLVLDRIRRAVAARERSCGSPPTSALRRAADTE</sequence>
<protein>
    <submittedName>
        <fullName evidence="4">Response regulator</fullName>
    </submittedName>
</protein>
<evidence type="ECO:0000313" key="4">
    <source>
        <dbReference type="EMBL" id="QNG48347.1"/>
    </source>
</evidence>
<dbReference type="InterPro" id="IPR011006">
    <property type="entry name" value="CheY-like_superfamily"/>
</dbReference>
<dbReference type="Gene3D" id="3.40.50.2300">
    <property type="match status" value="1"/>
</dbReference>
<dbReference type="PROSITE" id="PS50110">
    <property type="entry name" value="RESPONSE_REGULATORY"/>
    <property type="match status" value="1"/>
</dbReference>
<evidence type="ECO:0000259" key="3">
    <source>
        <dbReference type="PROSITE" id="PS50110"/>
    </source>
</evidence>
<dbReference type="Proteomes" id="UP000515377">
    <property type="component" value="Chromosome"/>
</dbReference>
<reference evidence="4 5" key="1">
    <citation type="submission" date="2020-07" db="EMBL/GenBank/DDBJ databases">
        <title>Whole genome sequence of Sphingobium yanoikuyae A3.</title>
        <authorList>
            <person name="Han S.-S."/>
        </authorList>
    </citation>
    <scope>NUCLEOTIDE SEQUENCE [LARGE SCALE GENOMIC DNA]</scope>
    <source>
        <strain evidence="4 5">A3</strain>
    </source>
</reference>
<feature type="region of interest" description="Disordered" evidence="2">
    <location>
        <begin position="120"/>
        <end position="139"/>
    </location>
</feature>
<dbReference type="CDD" id="cd00156">
    <property type="entry name" value="REC"/>
    <property type="match status" value="1"/>
</dbReference>
<proteinExistence type="predicted"/>
<accession>A0A9X7UDX4</accession>
<name>A0A9X7UDX4_SPHYA</name>
<evidence type="ECO:0000313" key="5">
    <source>
        <dbReference type="Proteomes" id="UP000515377"/>
    </source>
</evidence>
<dbReference type="RefSeq" id="WP_185706828.1">
    <property type="nucleotide sequence ID" value="NZ_DAIPVH010000028.1"/>
</dbReference>
<dbReference type="InterPro" id="IPR001789">
    <property type="entry name" value="Sig_transdc_resp-reg_receiver"/>
</dbReference>
<evidence type="ECO:0000256" key="2">
    <source>
        <dbReference type="SAM" id="MobiDB-lite"/>
    </source>
</evidence>
<evidence type="ECO:0000256" key="1">
    <source>
        <dbReference type="PROSITE-ProRule" id="PRU00169"/>
    </source>
</evidence>
<feature type="domain" description="Response regulatory" evidence="3">
    <location>
        <begin position="3"/>
        <end position="117"/>
    </location>
</feature>